<dbReference type="PANTHER" id="PTHR32481:SF0">
    <property type="entry name" value="AMINOPEPTIDASE YPDE-RELATED"/>
    <property type="match status" value="1"/>
</dbReference>
<dbReference type="Proteomes" id="UP001617714">
    <property type="component" value="Unassembled WGS sequence"/>
</dbReference>
<reference evidence="8 9" key="1">
    <citation type="submission" date="2024-10" db="EMBL/GenBank/DDBJ databases">
        <authorList>
            <person name="Lu C.-H."/>
        </authorList>
    </citation>
    <scope>NUCLEOTIDE SEQUENCE [LARGE SCALE GENOMIC DNA]</scope>
    <source>
        <strain evidence="8 9">22QBSP01-2</strain>
    </source>
</reference>
<keyword evidence="7" id="KW-0732">Signal</keyword>
<feature type="signal peptide" evidence="7">
    <location>
        <begin position="1"/>
        <end position="26"/>
    </location>
</feature>
<dbReference type="GeneID" id="90772609"/>
<dbReference type="InterPro" id="IPR051464">
    <property type="entry name" value="Peptidase_M42_aminopept"/>
</dbReference>
<dbReference type="Gene3D" id="2.40.30.40">
    <property type="entry name" value="Peptidase M42, domain 2"/>
    <property type="match status" value="1"/>
</dbReference>
<dbReference type="Gene3D" id="3.40.630.10">
    <property type="entry name" value="Zn peptidases"/>
    <property type="match status" value="1"/>
</dbReference>
<accession>A0ABW8FWN5</accession>
<evidence type="ECO:0000256" key="6">
    <source>
        <dbReference type="PIRNR" id="PIRNR001123"/>
    </source>
</evidence>
<name>A0ABW8FWN5_9GAMM</name>
<evidence type="ECO:0000313" key="8">
    <source>
        <dbReference type="EMBL" id="MFJ5321217.1"/>
    </source>
</evidence>
<evidence type="ECO:0000256" key="5">
    <source>
        <dbReference type="ARBA" id="ARBA00022801"/>
    </source>
</evidence>
<dbReference type="CDD" id="cd05656">
    <property type="entry name" value="M42_Frv"/>
    <property type="match status" value="1"/>
</dbReference>
<dbReference type="RefSeq" id="WP_039483786.1">
    <property type="nucleotide sequence ID" value="NZ_CP046377.1"/>
</dbReference>
<dbReference type="EMBL" id="JBIXKD010000006">
    <property type="protein sequence ID" value="MFJ5321217.1"/>
    <property type="molecule type" value="Genomic_DNA"/>
</dbReference>
<keyword evidence="2" id="KW-0031">Aminopeptidase</keyword>
<comment type="similarity">
    <text evidence="1 6">Belongs to the peptidase M42 family.</text>
</comment>
<keyword evidence="3" id="KW-0645">Protease</keyword>
<keyword evidence="9" id="KW-1185">Reference proteome</keyword>
<organism evidence="8 9">
    <name type="scientific">Pectobacterium parvum</name>
    <dbReference type="NCBI Taxonomy" id="2778550"/>
    <lineage>
        <taxon>Bacteria</taxon>
        <taxon>Pseudomonadati</taxon>
        <taxon>Pseudomonadota</taxon>
        <taxon>Gammaproteobacteria</taxon>
        <taxon>Enterobacterales</taxon>
        <taxon>Pectobacteriaceae</taxon>
        <taxon>Pectobacterium</taxon>
    </lineage>
</organism>
<evidence type="ECO:0000256" key="2">
    <source>
        <dbReference type="ARBA" id="ARBA00022438"/>
    </source>
</evidence>
<gene>
    <name evidence="8" type="ORF">ACIPSN_07535</name>
</gene>
<evidence type="ECO:0000256" key="1">
    <source>
        <dbReference type="ARBA" id="ARBA00006272"/>
    </source>
</evidence>
<feature type="chain" id="PRO_5046599089" evidence="7">
    <location>
        <begin position="27"/>
        <end position="385"/>
    </location>
</feature>
<proteinExistence type="inferred from homology"/>
<evidence type="ECO:0000313" key="9">
    <source>
        <dbReference type="Proteomes" id="UP001617714"/>
    </source>
</evidence>
<dbReference type="InterPro" id="IPR008007">
    <property type="entry name" value="Peptidase_M42"/>
</dbReference>
<dbReference type="Pfam" id="PF05343">
    <property type="entry name" value="Peptidase_M42"/>
    <property type="match status" value="1"/>
</dbReference>
<keyword evidence="4" id="KW-0479">Metal-binding</keyword>
<dbReference type="SUPFAM" id="SSF53187">
    <property type="entry name" value="Zn-dependent exopeptidases"/>
    <property type="match status" value="1"/>
</dbReference>
<sequence length="385" mass="42768">MYRSLSTTIFLFLTLMSYFFSFSINAQDETESLIEKLTNLPGASSFEGPVRNVIIELWKNNNVDISIDNVGNVIARIKNKESEKSKNNLHVLIMAHMDEVGFIITDIDERGYIKAKPLGGWIDHVLWGHRWNISIGDKTLPAFTGMDAPHVLNDFSVPPAVTSAKLFFDTGLTRQQLLDRGVRPGLAITPAAEFTILDPGKRYAAKAFDDRALLAMMTELLADISKNPETYQHLNLTFAATVQEEVGMRGAAALAGQVDADVILNLEAGIAKDYPTQFTQETTPILGAGPALFIYDGSMLPDTRLVTFIHDVARDHNIPKQWESEHSYGQDASSLQFSGKGVRAINLALPVRYAHSQWGIMARQDYDAMLQLLKVALQEISRDKL</sequence>
<dbReference type="InterPro" id="IPR023367">
    <property type="entry name" value="Peptidase_M42_dom2"/>
</dbReference>
<comment type="caution">
    <text evidence="8">The sequence shown here is derived from an EMBL/GenBank/DDBJ whole genome shotgun (WGS) entry which is preliminary data.</text>
</comment>
<dbReference type="SUPFAM" id="SSF101821">
    <property type="entry name" value="Aminopeptidase/glucanase lid domain"/>
    <property type="match status" value="1"/>
</dbReference>
<evidence type="ECO:0000256" key="4">
    <source>
        <dbReference type="ARBA" id="ARBA00022723"/>
    </source>
</evidence>
<dbReference type="PIRSF" id="PIRSF001123">
    <property type="entry name" value="PepA_GA"/>
    <property type="match status" value="1"/>
</dbReference>
<dbReference type="PANTHER" id="PTHR32481">
    <property type="entry name" value="AMINOPEPTIDASE"/>
    <property type="match status" value="1"/>
</dbReference>
<protein>
    <submittedName>
        <fullName evidence="8">M42 family metallopeptidase</fullName>
    </submittedName>
</protein>
<keyword evidence="5" id="KW-0378">Hydrolase</keyword>
<evidence type="ECO:0000256" key="3">
    <source>
        <dbReference type="ARBA" id="ARBA00022670"/>
    </source>
</evidence>
<evidence type="ECO:0000256" key="7">
    <source>
        <dbReference type="SAM" id="SignalP"/>
    </source>
</evidence>